<dbReference type="InterPro" id="IPR015943">
    <property type="entry name" value="WD40/YVTN_repeat-like_dom_sf"/>
</dbReference>
<dbReference type="InterPro" id="IPR056176">
    <property type="entry name" value="TPR_COPA_B"/>
</dbReference>
<evidence type="ECO:0000256" key="4">
    <source>
        <dbReference type="ARBA" id="ARBA00022448"/>
    </source>
</evidence>
<dbReference type="PROSITE" id="PS50082">
    <property type="entry name" value="WD_REPEATS_2"/>
    <property type="match status" value="3"/>
</dbReference>
<dbReference type="PROSITE" id="PS50294">
    <property type="entry name" value="WD_REPEATS_REGION"/>
    <property type="match status" value="3"/>
</dbReference>
<evidence type="ECO:0000259" key="13">
    <source>
        <dbReference type="Pfam" id="PF23953"/>
    </source>
</evidence>
<sequence>MPLKFDFKRIYSSVSERVKATDVHPSEPWILVALYTGQANVHNYETMAIIKTFECGNTPIRAAIFLSRKNWVVCGSDDLTIRVFNYHTLEKVHSFEAHSDYPRCLVVHPNRSLLITCSDDLFIKVWDWERRWECVQKLEGHHHYIMQVAINPKDLNQIASASLDKSIKIWTLGNVSTPNFTLEGHDKNKNCVHTLTGHVNNVTRAIFHPNLPLIISISEDGSAIIWNNSTFRIETSLKYAMGRMWCMSAKKGSNELVLGCDDGVIVLRAGKETPTCCMDSTGKIFYAKQNHILQANAKNFDEPVKDGEKMGLSFTEMGTCEIYPQSLVSSPNGRFLAVVGDGEFIIYTTIALRNKLSATGDRFVWHKDSTTFVVRDSYNLVLYKDFKVNKRSNLKVSFEELFAGELIGVKSASEIHFYEWSDLNFIIVVDVSPSNVYWNIDSTLCCLCESNAIHILKYNAAVVESSLENVQSTESGVSDAFEVLPLFHQPFSQLAEDNRLSYAIGDQLFSISHIQRPSYVVGYLHNQNRLYLVDREGNVLSYYLDMHVIEFEIAILKKNYDLANSIENKWKTLGKLASDIGRFDIAINCYKELKDAPALLILSYALSDRNLLDETLTIAKELGNVYVQFLVLHMTNKVSEAIDLFMSANMDSQAALLAYSYAPERMAETFANWKNNLTKVHPKQAEQLADPIRYSNLFSTCNQECLADQIVCFILNKKNLKVDEE</sequence>
<feature type="repeat" description="WD" evidence="11">
    <location>
        <begin position="95"/>
        <end position="127"/>
    </location>
</feature>
<evidence type="ECO:0000256" key="6">
    <source>
        <dbReference type="ARBA" id="ARBA00022574"/>
    </source>
</evidence>
<evidence type="ECO:0000256" key="10">
    <source>
        <dbReference type="ARBA" id="ARBA00032920"/>
    </source>
</evidence>
<dbReference type="GO" id="GO:0006890">
    <property type="term" value="P:retrograde vesicle-mediated transport, Golgi to endoplasmic reticulum"/>
    <property type="evidence" value="ECO:0007669"/>
    <property type="project" value="TreeGrafter"/>
</dbReference>
<keyword evidence="7" id="KW-0677">Repeat</keyword>
<dbReference type="PANTHER" id="PTHR19876:SF2">
    <property type="entry name" value="COATOMER SUBUNIT BETA"/>
    <property type="match status" value="1"/>
</dbReference>
<evidence type="ECO:0000256" key="2">
    <source>
        <dbReference type="ARBA" id="ARBA00004347"/>
    </source>
</evidence>
<evidence type="ECO:0000313" key="15">
    <source>
        <dbReference type="Proteomes" id="UP000031668"/>
    </source>
</evidence>
<feature type="domain" description="COPA/B TPR" evidence="13">
    <location>
        <begin position="554"/>
        <end position="674"/>
    </location>
</feature>
<dbReference type="InterPro" id="IPR036322">
    <property type="entry name" value="WD40_repeat_dom_sf"/>
</dbReference>
<dbReference type="GO" id="GO:0006888">
    <property type="term" value="P:endoplasmic reticulum to Golgi vesicle-mediated transport"/>
    <property type="evidence" value="ECO:0007669"/>
    <property type="project" value="TreeGrafter"/>
</dbReference>
<keyword evidence="6 11" id="KW-0853">WD repeat</keyword>
<proteinExistence type="inferred from homology"/>
<dbReference type="AlphaFoldDB" id="A0A0C2M083"/>
<dbReference type="GO" id="GO:0005198">
    <property type="term" value="F:structural molecule activity"/>
    <property type="evidence" value="ECO:0007669"/>
    <property type="project" value="InterPro"/>
</dbReference>
<dbReference type="PANTHER" id="PTHR19876">
    <property type="entry name" value="COATOMER"/>
    <property type="match status" value="1"/>
</dbReference>
<dbReference type="GO" id="GO:0006891">
    <property type="term" value="P:intra-Golgi vesicle-mediated transport"/>
    <property type="evidence" value="ECO:0007669"/>
    <property type="project" value="TreeGrafter"/>
</dbReference>
<evidence type="ECO:0000256" key="9">
    <source>
        <dbReference type="ARBA" id="ARBA00025536"/>
    </source>
</evidence>
<accession>A0A0C2M083</accession>
<feature type="domain" description="COPA/B second beta-propeller" evidence="12">
    <location>
        <begin position="290"/>
        <end position="534"/>
    </location>
</feature>
<dbReference type="Gene3D" id="2.130.10.10">
    <property type="entry name" value="YVTN repeat-like/Quinoprotein amine dehydrogenase"/>
    <property type="match status" value="1"/>
</dbReference>
<keyword evidence="15" id="KW-1185">Reference proteome</keyword>
<dbReference type="OrthoDB" id="2150324at2759"/>
<dbReference type="Pfam" id="PF00400">
    <property type="entry name" value="WD40"/>
    <property type="match status" value="4"/>
</dbReference>
<evidence type="ECO:0000256" key="7">
    <source>
        <dbReference type="ARBA" id="ARBA00022737"/>
    </source>
</evidence>
<evidence type="ECO:0000256" key="3">
    <source>
        <dbReference type="ARBA" id="ARBA00010844"/>
    </source>
</evidence>
<evidence type="ECO:0000256" key="1">
    <source>
        <dbReference type="ARBA" id="ARBA00004255"/>
    </source>
</evidence>
<evidence type="ECO:0000313" key="14">
    <source>
        <dbReference type="EMBL" id="KII60445.1"/>
    </source>
</evidence>
<dbReference type="Gene3D" id="1.25.40.470">
    <property type="match status" value="1"/>
</dbReference>
<dbReference type="GO" id="GO:0006886">
    <property type="term" value="P:intracellular protein transport"/>
    <property type="evidence" value="ECO:0007669"/>
    <property type="project" value="InterPro"/>
</dbReference>
<dbReference type="InterPro" id="IPR050844">
    <property type="entry name" value="Coatomer_complex_subunit"/>
</dbReference>
<dbReference type="FunFam" id="2.130.10.10:FF:000016">
    <property type="entry name" value="Coatomer alpha subunit, putative"/>
    <property type="match status" value="1"/>
</dbReference>
<feature type="repeat" description="WD" evidence="11">
    <location>
        <begin position="195"/>
        <end position="236"/>
    </location>
</feature>
<dbReference type="CDD" id="cd00200">
    <property type="entry name" value="WD40"/>
    <property type="match status" value="1"/>
</dbReference>
<dbReference type="Pfam" id="PF23953">
    <property type="entry name" value="TPR_COPA_B"/>
    <property type="match status" value="1"/>
</dbReference>
<comment type="subcellular location">
    <subcellularLocation>
        <location evidence="2">Cytoplasmic vesicle</location>
        <location evidence="2">COPI-coated vesicle membrane</location>
        <topology evidence="2">Peripheral membrane protein</topology>
        <orientation evidence="2">Cytoplasmic side</orientation>
    </subcellularLocation>
    <subcellularLocation>
        <location evidence="1">Golgi apparatus membrane</location>
        <topology evidence="1">Peripheral membrane protein</topology>
        <orientation evidence="1">Cytoplasmic side</orientation>
    </subcellularLocation>
</comment>
<dbReference type="PIRSF" id="PIRSF005567">
    <property type="entry name" value="Coatomer_beta'_subunit"/>
    <property type="match status" value="1"/>
</dbReference>
<name>A0A0C2M083_THEKT</name>
<dbReference type="EMBL" id="JWZT01005619">
    <property type="protein sequence ID" value="KII60445.1"/>
    <property type="molecule type" value="Genomic_DNA"/>
</dbReference>
<dbReference type="InterPro" id="IPR006692">
    <property type="entry name" value="Beta-prop_COPA/B_2nd"/>
</dbReference>
<keyword evidence="5" id="KW-0963">Cytoplasm</keyword>
<dbReference type="GO" id="GO:0030126">
    <property type="term" value="C:COPI vesicle coat"/>
    <property type="evidence" value="ECO:0007669"/>
    <property type="project" value="TreeGrafter"/>
</dbReference>
<evidence type="ECO:0000256" key="11">
    <source>
        <dbReference type="PROSITE-ProRule" id="PRU00221"/>
    </source>
</evidence>
<evidence type="ECO:0000256" key="8">
    <source>
        <dbReference type="ARBA" id="ARBA00023329"/>
    </source>
</evidence>
<dbReference type="SUPFAM" id="SSF50978">
    <property type="entry name" value="WD40 repeat-like"/>
    <property type="match status" value="1"/>
</dbReference>
<dbReference type="InterPro" id="IPR016453">
    <property type="entry name" value="COPB2"/>
</dbReference>
<keyword evidence="4" id="KW-0813">Transport</keyword>
<gene>
    <name evidence="14" type="ORF">RF11_15833</name>
</gene>
<reference evidence="14 15" key="1">
    <citation type="journal article" date="2014" name="Genome Biol. Evol.">
        <title>The genome of the myxosporean Thelohanellus kitauei shows adaptations to nutrient acquisition within its fish host.</title>
        <authorList>
            <person name="Yang Y."/>
            <person name="Xiong J."/>
            <person name="Zhou Z."/>
            <person name="Huo F."/>
            <person name="Miao W."/>
            <person name="Ran C."/>
            <person name="Liu Y."/>
            <person name="Zhang J."/>
            <person name="Feng J."/>
            <person name="Wang M."/>
            <person name="Wang M."/>
            <person name="Wang L."/>
            <person name="Yao B."/>
        </authorList>
    </citation>
    <scope>NUCLEOTIDE SEQUENCE [LARGE SCALE GENOMIC DNA]</scope>
    <source>
        <strain evidence="14">Wuqing</strain>
    </source>
</reference>
<dbReference type="GO" id="GO:0000139">
    <property type="term" value="C:Golgi membrane"/>
    <property type="evidence" value="ECO:0007669"/>
    <property type="project" value="UniProtKB-SubCell"/>
</dbReference>
<dbReference type="Pfam" id="PF04053">
    <property type="entry name" value="B-prop_COPA_B_2nd"/>
    <property type="match status" value="1"/>
</dbReference>
<comment type="caution">
    <text evidence="14">The sequence shown here is derived from an EMBL/GenBank/DDBJ whole genome shotgun (WGS) entry which is preliminary data.</text>
</comment>
<dbReference type="OMA" id="AGSDDMF"/>
<feature type="repeat" description="WD" evidence="11">
    <location>
        <begin position="138"/>
        <end position="172"/>
    </location>
</feature>
<dbReference type="InterPro" id="IPR001680">
    <property type="entry name" value="WD40_rpt"/>
</dbReference>
<comment type="similarity">
    <text evidence="3">Belongs to the WD repeat COPB2 family.</text>
</comment>
<organism evidence="14 15">
    <name type="scientific">Thelohanellus kitauei</name>
    <name type="common">Myxosporean</name>
    <dbReference type="NCBI Taxonomy" id="669202"/>
    <lineage>
        <taxon>Eukaryota</taxon>
        <taxon>Metazoa</taxon>
        <taxon>Cnidaria</taxon>
        <taxon>Myxozoa</taxon>
        <taxon>Myxosporea</taxon>
        <taxon>Bivalvulida</taxon>
        <taxon>Platysporina</taxon>
        <taxon>Myxobolidae</taxon>
        <taxon>Thelohanellus</taxon>
    </lineage>
</organism>
<keyword evidence="8" id="KW-0968">Cytoplasmic vesicle</keyword>
<dbReference type="Proteomes" id="UP000031668">
    <property type="component" value="Unassembled WGS sequence"/>
</dbReference>
<evidence type="ECO:0000259" key="12">
    <source>
        <dbReference type="Pfam" id="PF04053"/>
    </source>
</evidence>
<dbReference type="SMART" id="SM00320">
    <property type="entry name" value="WD40"/>
    <property type="match status" value="6"/>
</dbReference>
<evidence type="ECO:0000256" key="5">
    <source>
        <dbReference type="ARBA" id="ARBA00022490"/>
    </source>
</evidence>
<protein>
    <recommendedName>
        <fullName evidence="10">Beta'-coat protein</fullName>
    </recommendedName>
</protein>
<comment type="function">
    <text evidence="9">The coatomer is a cytosolic protein complex that binds to dilysine motifs and reversibly associates with Golgi non-clathrin-coated vesicles, which further mediate biosynthetic protein transport from the ER, via the Golgi up to the trans Golgi network. Coatomer complex is required for budding from Golgi membranes, and is essential for the retrograde Golgi-to-ER transport of dilysine-tagged proteins.</text>
</comment>